<organism evidence="1 2">
    <name type="scientific">Phytophthora megakarya</name>
    <dbReference type="NCBI Taxonomy" id="4795"/>
    <lineage>
        <taxon>Eukaryota</taxon>
        <taxon>Sar</taxon>
        <taxon>Stramenopiles</taxon>
        <taxon>Oomycota</taxon>
        <taxon>Peronosporomycetes</taxon>
        <taxon>Peronosporales</taxon>
        <taxon>Peronosporaceae</taxon>
        <taxon>Phytophthora</taxon>
    </lineage>
</organism>
<keyword evidence="2" id="KW-1185">Reference proteome</keyword>
<accession>A0A225UW02</accession>
<dbReference type="Proteomes" id="UP000198211">
    <property type="component" value="Unassembled WGS sequence"/>
</dbReference>
<name>A0A225UW02_9STRA</name>
<feature type="non-terminal residue" evidence="1">
    <location>
        <position position="1"/>
    </location>
</feature>
<evidence type="ECO:0000313" key="2">
    <source>
        <dbReference type="Proteomes" id="UP000198211"/>
    </source>
</evidence>
<evidence type="ECO:0000313" key="1">
    <source>
        <dbReference type="EMBL" id="OWY96958.1"/>
    </source>
</evidence>
<comment type="caution">
    <text evidence="1">The sequence shown here is derived from an EMBL/GenBank/DDBJ whole genome shotgun (WGS) entry which is preliminary data.</text>
</comment>
<sequence>MIETWGWYGTLRRMKTSGHRTLYWWGGQPGRNQPNREYPGPLLDDRSALFKKDGCAFLQRLRDIRSPGRLDCHGFKKLPTLLEQTGAFNPDDEGKKGPNHRLTDRVLARVLLDITWPIKSKRIRDLQVTIERELTDGSYLLPSTTPYDKKESQAVGVTPLMNFDGSYTAMHSLNLIPEWDDKQGLVINLSEDDDHEDGEVVEAAPS</sequence>
<dbReference type="EMBL" id="NBNE01011018">
    <property type="protein sequence ID" value="OWY96958.1"/>
    <property type="molecule type" value="Genomic_DNA"/>
</dbReference>
<dbReference type="OrthoDB" id="121465at2759"/>
<protein>
    <submittedName>
        <fullName evidence="1">Uncharacterized protein</fullName>
    </submittedName>
</protein>
<reference evidence="2" key="1">
    <citation type="submission" date="2017-03" db="EMBL/GenBank/DDBJ databases">
        <title>Phytopthora megakarya and P. palmivora, two closely related causual agents of cacao black pod achieved similar genome size and gene model numbers by different mechanisms.</title>
        <authorList>
            <person name="Ali S."/>
            <person name="Shao J."/>
            <person name="Larry D.J."/>
            <person name="Kronmiller B."/>
            <person name="Shen D."/>
            <person name="Strem M.D."/>
            <person name="Melnick R.L."/>
            <person name="Guiltinan M.J."/>
            <person name="Tyler B.M."/>
            <person name="Meinhardt L.W."/>
            <person name="Bailey B.A."/>
        </authorList>
    </citation>
    <scope>NUCLEOTIDE SEQUENCE [LARGE SCALE GENOMIC DNA]</scope>
    <source>
        <strain evidence="2">zdho120</strain>
    </source>
</reference>
<proteinExistence type="predicted"/>
<dbReference type="AlphaFoldDB" id="A0A225UW02"/>
<gene>
    <name evidence="1" type="ORF">PHMEG_00032634</name>
</gene>